<gene>
    <name evidence="7" type="ORF">SAMN05660462_02228</name>
</gene>
<feature type="transmembrane region" description="Helical" evidence="5">
    <location>
        <begin position="265"/>
        <end position="286"/>
    </location>
</feature>
<dbReference type="PANTHER" id="PTHR43027">
    <property type="entry name" value="DOXORUBICIN RESISTANCE ABC TRANSPORTER PERMEASE PROTEIN DRRC-RELATED"/>
    <property type="match status" value="1"/>
</dbReference>
<name>A0A1H3R862_9FIRM</name>
<evidence type="ECO:0000256" key="2">
    <source>
        <dbReference type="ARBA" id="ARBA00022692"/>
    </source>
</evidence>
<evidence type="ECO:0000256" key="1">
    <source>
        <dbReference type="ARBA" id="ARBA00004141"/>
    </source>
</evidence>
<feature type="transmembrane region" description="Helical" evidence="5">
    <location>
        <begin position="187"/>
        <end position="209"/>
    </location>
</feature>
<accession>A0A1H3R862</accession>
<keyword evidence="2 5" id="KW-0812">Transmembrane</keyword>
<dbReference type="Gene3D" id="3.40.1710.10">
    <property type="entry name" value="abc type-2 transporter like domain"/>
    <property type="match status" value="1"/>
</dbReference>
<comment type="subcellular location">
    <subcellularLocation>
        <location evidence="1">Membrane</location>
        <topology evidence="1">Multi-pass membrane protein</topology>
    </subcellularLocation>
</comment>
<evidence type="ECO:0000256" key="3">
    <source>
        <dbReference type="ARBA" id="ARBA00022989"/>
    </source>
</evidence>
<dbReference type="GO" id="GO:0016020">
    <property type="term" value="C:membrane"/>
    <property type="evidence" value="ECO:0007669"/>
    <property type="project" value="UniProtKB-SubCell"/>
</dbReference>
<dbReference type="EMBL" id="FNQE01000025">
    <property type="protein sequence ID" value="SDZ21149.1"/>
    <property type="molecule type" value="Genomic_DNA"/>
</dbReference>
<dbReference type="RefSeq" id="WP_091731188.1">
    <property type="nucleotide sequence ID" value="NZ_FNQE01000025.1"/>
</dbReference>
<sequence>MNIFNIAYYSLIRNLRDRKTLSLMMLLPLLSTLILGSALSSSFIVSSIGKTTICYLNQDKGWAGEAFHQFINSEDTKSIIELKEISSYDEGVSLIRERKASAIVIIESNFSQELGLGKEANIRIYNSQYSNYRSSIINNLVESFINMSSSRIAIEEIGRKNFVPIYSDNIEEISISSTGNLPRAIDYYAVTMLVMSIMYGTIYGAYAIGEDEILKTEIRLKSSPIKNYQIFLGKLLGTIVTLILQVLIMIGFTKFVYKSNWGDNMPIILFTCFSAIVMVVGIGIMTHSIFRDSNKASSILNLAVALFTYLGGGYFPIDGFTPKMKLISSYISPNYMIQNIIFNSIYGGSNKEIQNYLIAIWSITILTFIISSLLGRRNVA</sequence>
<feature type="transmembrane region" description="Helical" evidence="5">
    <location>
        <begin position="356"/>
        <end position="375"/>
    </location>
</feature>
<dbReference type="PANTHER" id="PTHR43027:SF1">
    <property type="entry name" value="DOXORUBICIN RESISTANCE ABC TRANSPORTER PERMEASE PROTEIN DRRC-RELATED"/>
    <property type="match status" value="1"/>
</dbReference>
<evidence type="ECO:0000256" key="5">
    <source>
        <dbReference type="SAM" id="Phobius"/>
    </source>
</evidence>
<keyword evidence="3 5" id="KW-1133">Transmembrane helix</keyword>
<organism evidence="7 8">
    <name type="scientific">Proteiniborus ethanoligenes</name>
    <dbReference type="NCBI Taxonomy" id="415015"/>
    <lineage>
        <taxon>Bacteria</taxon>
        <taxon>Bacillati</taxon>
        <taxon>Bacillota</taxon>
        <taxon>Clostridia</taxon>
        <taxon>Eubacteriales</taxon>
        <taxon>Proteiniborus</taxon>
    </lineage>
</organism>
<keyword evidence="8" id="KW-1185">Reference proteome</keyword>
<feature type="transmembrane region" description="Helical" evidence="5">
    <location>
        <begin position="298"/>
        <end position="317"/>
    </location>
</feature>
<feature type="domain" description="ABC-2 type transporter transmembrane" evidence="6">
    <location>
        <begin position="18"/>
        <end position="372"/>
    </location>
</feature>
<dbReference type="STRING" id="415015.SAMN05660462_02228"/>
<reference evidence="7 8" key="1">
    <citation type="submission" date="2016-10" db="EMBL/GenBank/DDBJ databases">
        <authorList>
            <person name="de Groot N.N."/>
        </authorList>
    </citation>
    <scope>NUCLEOTIDE SEQUENCE [LARGE SCALE GENOMIC DNA]</scope>
    <source>
        <strain evidence="7 8">DSM 21650</strain>
    </source>
</reference>
<dbReference type="OrthoDB" id="1864035at2"/>
<evidence type="ECO:0000256" key="4">
    <source>
        <dbReference type="ARBA" id="ARBA00023136"/>
    </source>
</evidence>
<dbReference type="InterPro" id="IPR013525">
    <property type="entry name" value="ABC2_TM"/>
</dbReference>
<evidence type="ECO:0000259" key="6">
    <source>
        <dbReference type="Pfam" id="PF12698"/>
    </source>
</evidence>
<proteinExistence type="predicted"/>
<evidence type="ECO:0000313" key="7">
    <source>
        <dbReference type="EMBL" id="SDZ21149.1"/>
    </source>
</evidence>
<protein>
    <submittedName>
        <fullName evidence="7">ABC-2 type transport system permease protein</fullName>
    </submittedName>
</protein>
<dbReference type="GO" id="GO:0140359">
    <property type="term" value="F:ABC-type transporter activity"/>
    <property type="evidence" value="ECO:0007669"/>
    <property type="project" value="InterPro"/>
</dbReference>
<dbReference type="AlphaFoldDB" id="A0A1H3R862"/>
<dbReference type="Proteomes" id="UP000198625">
    <property type="component" value="Unassembled WGS sequence"/>
</dbReference>
<feature type="transmembrane region" description="Helical" evidence="5">
    <location>
        <begin position="230"/>
        <end position="253"/>
    </location>
</feature>
<evidence type="ECO:0000313" key="8">
    <source>
        <dbReference type="Proteomes" id="UP000198625"/>
    </source>
</evidence>
<keyword evidence="4 5" id="KW-0472">Membrane</keyword>
<dbReference type="Pfam" id="PF12698">
    <property type="entry name" value="ABC2_membrane_3"/>
    <property type="match status" value="1"/>
</dbReference>
<dbReference type="InterPro" id="IPR052902">
    <property type="entry name" value="ABC-2_transporter"/>
</dbReference>